<comment type="caution">
    <text evidence="3">The sequence shown here is derived from an EMBL/GenBank/DDBJ whole genome shotgun (WGS) entry which is preliminary data.</text>
</comment>
<gene>
    <name evidence="3" type="ORF">PF001_g23765</name>
</gene>
<evidence type="ECO:0000256" key="2">
    <source>
        <dbReference type="SAM" id="SignalP"/>
    </source>
</evidence>
<dbReference type="AlphaFoldDB" id="A0A6A4BXS7"/>
<feature type="compositionally biased region" description="Pro residues" evidence="1">
    <location>
        <begin position="187"/>
        <end position="202"/>
    </location>
</feature>
<feature type="compositionally biased region" description="Low complexity" evidence="1">
    <location>
        <begin position="203"/>
        <end position="222"/>
    </location>
</feature>
<feature type="chain" id="PRO_5025434462" evidence="2">
    <location>
        <begin position="19"/>
        <end position="259"/>
    </location>
</feature>
<feature type="compositionally biased region" description="Low complexity" evidence="1">
    <location>
        <begin position="67"/>
        <end position="78"/>
    </location>
</feature>
<feature type="compositionally biased region" description="Pro residues" evidence="1">
    <location>
        <begin position="223"/>
        <end position="236"/>
    </location>
</feature>
<feature type="compositionally biased region" description="Basic and acidic residues" evidence="1">
    <location>
        <begin position="241"/>
        <end position="259"/>
    </location>
</feature>
<feature type="compositionally biased region" description="Polar residues" evidence="1">
    <location>
        <begin position="79"/>
        <end position="93"/>
    </location>
</feature>
<feature type="region of interest" description="Disordered" evidence="1">
    <location>
        <begin position="179"/>
        <end position="259"/>
    </location>
</feature>
<evidence type="ECO:0000313" key="4">
    <source>
        <dbReference type="Proteomes" id="UP000437068"/>
    </source>
</evidence>
<evidence type="ECO:0000256" key="1">
    <source>
        <dbReference type="SAM" id="MobiDB-lite"/>
    </source>
</evidence>
<dbReference type="Proteomes" id="UP000437068">
    <property type="component" value="Unassembled WGS sequence"/>
</dbReference>
<dbReference type="EMBL" id="QXGE01002492">
    <property type="protein sequence ID" value="KAE9281449.1"/>
    <property type="molecule type" value="Genomic_DNA"/>
</dbReference>
<name>A0A6A4BXS7_9STRA</name>
<accession>A0A6A4BXS7</accession>
<evidence type="ECO:0000313" key="3">
    <source>
        <dbReference type="EMBL" id="KAE9281449.1"/>
    </source>
</evidence>
<proteinExistence type="predicted"/>
<sequence>MKISAILFPAVLLSVAAARNPKNAVQQFSPVTPTPTQQQQPTPAPTVPLAASPTKSIGIATSAPSMPTLDTPTPYPTLGIQQSKIPTPAPSTTKSCTNVSVEGDAMYCIQGPVCGGSGDVPAGASCPLKGDIAVLGCIKNLPSWTATGTCAAPVDAICARKSGAWSCVYGQPHVIPTPAPTTYELPTPTPTTPPSAPTPAPTVPESVAPLVITPAPTTEAPKPTSPPTSAPTPVPTVPNTEAHESPDKRADICADCTKD</sequence>
<feature type="compositionally biased region" description="Low complexity" evidence="1">
    <location>
        <begin position="26"/>
        <end position="54"/>
    </location>
</feature>
<feature type="region of interest" description="Disordered" evidence="1">
    <location>
        <begin position="26"/>
        <end position="93"/>
    </location>
</feature>
<organism evidence="3 4">
    <name type="scientific">Phytophthora fragariae</name>
    <dbReference type="NCBI Taxonomy" id="53985"/>
    <lineage>
        <taxon>Eukaryota</taxon>
        <taxon>Sar</taxon>
        <taxon>Stramenopiles</taxon>
        <taxon>Oomycota</taxon>
        <taxon>Peronosporomycetes</taxon>
        <taxon>Peronosporales</taxon>
        <taxon>Peronosporaceae</taxon>
        <taxon>Phytophthora</taxon>
    </lineage>
</organism>
<feature type="signal peptide" evidence="2">
    <location>
        <begin position="1"/>
        <end position="18"/>
    </location>
</feature>
<protein>
    <submittedName>
        <fullName evidence="3">Uncharacterized protein</fullName>
    </submittedName>
</protein>
<keyword evidence="2" id="KW-0732">Signal</keyword>
<reference evidence="3 4" key="1">
    <citation type="submission" date="2018-08" db="EMBL/GenBank/DDBJ databases">
        <title>Genomic investigation of the strawberry pathogen Phytophthora fragariae indicates pathogenicity is determined by transcriptional variation in three key races.</title>
        <authorList>
            <person name="Adams T.M."/>
            <person name="Armitage A.D."/>
            <person name="Sobczyk M.K."/>
            <person name="Bates H.J."/>
            <person name="Dunwell J.M."/>
            <person name="Nellist C.F."/>
            <person name="Harrison R.J."/>
        </authorList>
    </citation>
    <scope>NUCLEOTIDE SEQUENCE [LARGE SCALE GENOMIC DNA]</scope>
    <source>
        <strain evidence="3 4">A4</strain>
    </source>
</reference>